<evidence type="ECO:0000313" key="1">
    <source>
        <dbReference type="Proteomes" id="UP000050790"/>
    </source>
</evidence>
<protein>
    <submittedName>
        <fullName evidence="2">Uncharacterized protein</fullName>
    </submittedName>
</protein>
<accession>A0AA84ZQG7</accession>
<dbReference type="AlphaFoldDB" id="A0AA84ZQG7"/>
<dbReference type="WBParaSite" id="SMRG1_40300.1">
    <property type="protein sequence ID" value="SMRG1_40300.1"/>
    <property type="gene ID" value="SMRG1_40300"/>
</dbReference>
<dbReference type="Proteomes" id="UP000050790">
    <property type="component" value="Unassembled WGS sequence"/>
</dbReference>
<proteinExistence type="predicted"/>
<sequence length="102" mass="11893">MTQTIDVCSLILNQNNISCDLFTIPILVSGFPTTVDTSKTDWDVLRLSRYKLCKKTKTTILCIFQILEFILKSIKYQTKCLKISYRTNEFHINKENCDANEY</sequence>
<reference evidence="2" key="1">
    <citation type="submission" date="2023-11" db="UniProtKB">
        <authorList>
            <consortium name="WormBaseParasite"/>
        </authorList>
    </citation>
    <scope>IDENTIFICATION</scope>
</reference>
<name>A0AA84ZQG7_9TREM</name>
<evidence type="ECO:0000313" key="2">
    <source>
        <dbReference type="WBParaSite" id="SMRG1_40300.1"/>
    </source>
</evidence>
<organism evidence="1 2">
    <name type="scientific">Schistosoma margrebowiei</name>
    <dbReference type="NCBI Taxonomy" id="48269"/>
    <lineage>
        <taxon>Eukaryota</taxon>
        <taxon>Metazoa</taxon>
        <taxon>Spiralia</taxon>
        <taxon>Lophotrochozoa</taxon>
        <taxon>Platyhelminthes</taxon>
        <taxon>Trematoda</taxon>
        <taxon>Digenea</taxon>
        <taxon>Strigeidida</taxon>
        <taxon>Schistosomatoidea</taxon>
        <taxon>Schistosomatidae</taxon>
        <taxon>Schistosoma</taxon>
    </lineage>
</organism>